<protein>
    <submittedName>
        <fullName evidence="1">Uncharacterized protein</fullName>
    </submittedName>
</protein>
<dbReference type="AlphaFoldDB" id="A0A0A9E689"/>
<sequence length="40" mass="4461">MDMLSKFHGLALIADGNESCVGCACQKEIYKCMCQLFFPD</sequence>
<evidence type="ECO:0000313" key="1">
    <source>
        <dbReference type="EMBL" id="JAD93415.1"/>
    </source>
</evidence>
<dbReference type="EMBL" id="GBRH01204480">
    <property type="protein sequence ID" value="JAD93415.1"/>
    <property type="molecule type" value="Transcribed_RNA"/>
</dbReference>
<accession>A0A0A9E689</accession>
<reference evidence="1" key="1">
    <citation type="submission" date="2014-09" db="EMBL/GenBank/DDBJ databases">
        <authorList>
            <person name="Magalhaes I.L.F."/>
            <person name="Oliveira U."/>
            <person name="Santos F.R."/>
            <person name="Vidigal T.H.D.A."/>
            <person name="Brescovit A.D."/>
            <person name="Santos A.J."/>
        </authorList>
    </citation>
    <scope>NUCLEOTIDE SEQUENCE</scope>
    <source>
        <tissue evidence="1">Shoot tissue taken approximately 20 cm above the soil surface</tissue>
    </source>
</reference>
<organism evidence="1">
    <name type="scientific">Arundo donax</name>
    <name type="common">Giant reed</name>
    <name type="synonym">Donax arundinaceus</name>
    <dbReference type="NCBI Taxonomy" id="35708"/>
    <lineage>
        <taxon>Eukaryota</taxon>
        <taxon>Viridiplantae</taxon>
        <taxon>Streptophyta</taxon>
        <taxon>Embryophyta</taxon>
        <taxon>Tracheophyta</taxon>
        <taxon>Spermatophyta</taxon>
        <taxon>Magnoliopsida</taxon>
        <taxon>Liliopsida</taxon>
        <taxon>Poales</taxon>
        <taxon>Poaceae</taxon>
        <taxon>PACMAD clade</taxon>
        <taxon>Arundinoideae</taxon>
        <taxon>Arundineae</taxon>
        <taxon>Arundo</taxon>
    </lineage>
</organism>
<reference evidence="1" key="2">
    <citation type="journal article" date="2015" name="Data Brief">
        <title>Shoot transcriptome of the giant reed, Arundo donax.</title>
        <authorList>
            <person name="Barrero R.A."/>
            <person name="Guerrero F.D."/>
            <person name="Moolhuijzen P."/>
            <person name="Goolsby J.A."/>
            <person name="Tidwell J."/>
            <person name="Bellgard S.E."/>
            <person name="Bellgard M.I."/>
        </authorList>
    </citation>
    <scope>NUCLEOTIDE SEQUENCE</scope>
    <source>
        <tissue evidence="1">Shoot tissue taken approximately 20 cm above the soil surface</tissue>
    </source>
</reference>
<name>A0A0A9E689_ARUDO</name>
<proteinExistence type="predicted"/>